<feature type="transmembrane region" description="Helical" evidence="2">
    <location>
        <begin position="70"/>
        <end position="93"/>
    </location>
</feature>
<organism evidence="3 4">
    <name type="scientific">Lophium mytilinum</name>
    <dbReference type="NCBI Taxonomy" id="390894"/>
    <lineage>
        <taxon>Eukaryota</taxon>
        <taxon>Fungi</taxon>
        <taxon>Dikarya</taxon>
        <taxon>Ascomycota</taxon>
        <taxon>Pezizomycotina</taxon>
        <taxon>Dothideomycetes</taxon>
        <taxon>Pleosporomycetidae</taxon>
        <taxon>Mytilinidiales</taxon>
        <taxon>Mytilinidiaceae</taxon>
        <taxon>Lophium</taxon>
    </lineage>
</organism>
<evidence type="ECO:0000313" key="3">
    <source>
        <dbReference type="EMBL" id="KAF2502121.1"/>
    </source>
</evidence>
<name>A0A6A6RC31_9PEZI</name>
<keyword evidence="2" id="KW-1133">Transmembrane helix</keyword>
<gene>
    <name evidence="3" type="ORF">BU16DRAFT_554193</name>
</gene>
<keyword evidence="2" id="KW-0472">Membrane</keyword>
<evidence type="ECO:0000256" key="1">
    <source>
        <dbReference type="SAM" id="MobiDB-lite"/>
    </source>
</evidence>
<proteinExistence type="predicted"/>
<dbReference type="Proteomes" id="UP000799750">
    <property type="component" value="Unassembled WGS sequence"/>
</dbReference>
<protein>
    <submittedName>
        <fullName evidence="3">Uncharacterized protein</fullName>
    </submittedName>
</protein>
<feature type="transmembrane region" description="Helical" evidence="2">
    <location>
        <begin position="12"/>
        <end position="36"/>
    </location>
</feature>
<evidence type="ECO:0000313" key="4">
    <source>
        <dbReference type="Proteomes" id="UP000799750"/>
    </source>
</evidence>
<dbReference type="AlphaFoldDB" id="A0A6A6RC31"/>
<keyword evidence="4" id="KW-1185">Reference proteome</keyword>
<dbReference type="EMBL" id="MU004181">
    <property type="protein sequence ID" value="KAF2502121.1"/>
    <property type="molecule type" value="Genomic_DNA"/>
</dbReference>
<feature type="region of interest" description="Disordered" evidence="1">
    <location>
        <begin position="142"/>
        <end position="166"/>
    </location>
</feature>
<keyword evidence="2" id="KW-0812">Transmembrane</keyword>
<reference evidence="3" key="1">
    <citation type="journal article" date="2020" name="Stud. Mycol.">
        <title>101 Dothideomycetes genomes: a test case for predicting lifestyles and emergence of pathogens.</title>
        <authorList>
            <person name="Haridas S."/>
            <person name="Albert R."/>
            <person name="Binder M."/>
            <person name="Bloem J."/>
            <person name="Labutti K."/>
            <person name="Salamov A."/>
            <person name="Andreopoulos B."/>
            <person name="Baker S."/>
            <person name="Barry K."/>
            <person name="Bills G."/>
            <person name="Bluhm B."/>
            <person name="Cannon C."/>
            <person name="Castanera R."/>
            <person name="Culley D."/>
            <person name="Daum C."/>
            <person name="Ezra D."/>
            <person name="Gonzalez J."/>
            <person name="Henrissat B."/>
            <person name="Kuo A."/>
            <person name="Liang C."/>
            <person name="Lipzen A."/>
            <person name="Lutzoni F."/>
            <person name="Magnuson J."/>
            <person name="Mondo S."/>
            <person name="Nolan M."/>
            <person name="Ohm R."/>
            <person name="Pangilinan J."/>
            <person name="Park H.-J."/>
            <person name="Ramirez L."/>
            <person name="Alfaro M."/>
            <person name="Sun H."/>
            <person name="Tritt A."/>
            <person name="Yoshinaga Y."/>
            <person name="Zwiers L.-H."/>
            <person name="Turgeon B."/>
            <person name="Goodwin S."/>
            <person name="Spatafora J."/>
            <person name="Crous P."/>
            <person name="Grigoriev I."/>
        </authorList>
    </citation>
    <scope>NUCLEOTIDE SEQUENCE</scope>
    <source>
        <strain evidence="3">CBS 269.34</strain>
    </source>
</reference>
<sequence>MSSAVAFRPRATVAAAARYAGWLALGVGLGGVLAVLGAGKTVLNEAFVASPYVYLAAPWALGRRTRFAGVLLRVLVGPAAAAATAAAVVAVAAGGEGEEEEREGGVAGGAGLVLGAVGGRWAEMEALLGVARVEMVLGERVEGGAVEEEEEEEEEEGEEVPVFLEE</sequence>
<accession>A0A6A6RC31</accession>
<evidence type="ECO:0000256" key="2">
    <source>
        <dbReference type="SAM" id="Phobius"/>
    </source>
</evidence>
<feature type="compositionally biased region" description="Acidic residues" evidence="1">
    <location>
        <begin position="145"/>
        <end position="166"/>
    </location>
</feature>